<sequence>MQPKKKIYIALRFIIPAIIFLISIGFVSKKQEEKLCKKIVITIENQQGNFFINEGDIMDKVTKNGREMVVNLPFDNVKLKDIEQRIEALKFVQSAQVYRDLQGNMLIDAVQARPIARVFNPVGKDYYISDRGEILPVSERFTARVMVLSGSFFRPYLEKNLLIDQAGKDLFNFIQFIEKDKFWSAQFAQLEVNKSGMINIYPQVTKQIIEFGSVADYSEKLSKLKIFYDKILPDRGWNRYERVNLQFKDQIICE</sequence>
<comment type="caution">
    <text evidence="2">The sequence shown here is derived from an EMBL/GenBank/DDBJ whole genome shotgun (WGS) entry which is preliminary data.</text>
</comment>
<keyword evidence="2" id="KW-0132">Cell division</keyword>
<evidence type="ECO:0000313" key="3">
    <source>
        <dbReference type="Proteomes" id="UP000240608"/>
    </source>
</evidence>
<organism evidence="2 3">
    <name type="scientific">Marivirga lumbricoides</name>
    <dbReference type="NCBI Taxonomy" id="1046115"/>
    <lineage>
        <taxon>Bacteria</taxon>
        <taxon>Pseudomonadati</taxon>
        <taxon>Bacteroidota</taxon>
        <taxon>Cytophagia</taxon>
        <taxon>Cytophagales</taxon>
        <taxon>Marivirgaceae</taxon>
        <taxon>Marivirga</taxon>
    </lineage>
</organism>
<keyword evidence="1" id="KW-1133">Transmembrane helix</keyword>
<keyword evidence="1" id="KW-0472">Membrane</keyword>
<dbReference type="Proteomes" id="UP000240608">
    <property type="component" value="Unassembled WGS sequence"/>
</dbReference>
<keyword evidence="2" id="KW-0131">Cell cycle</keyword>
<name>A0A2T4DTK7_9BACT</name>
<accession>A0A2T4DTK7</accession>
<feature type="transmembrane region" description="Helical" evidence="1">
    <location>
        <begin position="7"/>
        <end position="27"/>
    </location>
</feature>
<dbReference type="AlphaFoldDB" id="A0A2T4DTK7"/>
<gene>
    <name evidence="2" type="ORF">C9994_04270</name>
</gene>
<dbReference type="GO" id="GO:0051301">
    <property type="term" value="P:cell division"/>
    <property type="evidence" value="ECO:0007669"/>
    <property type="project" value="UniProtKB-KW"/>
</dbReference>
<protein>
    <submittedName>
        <fullName evidence="2">Cell division protein FtsQ</fullName>
    </submittedName>
</protein>
<dbReference type="EMBL" id="PYVU01000023">
    <property type="protein sequence ID" value="PTB97140.1"/>
    <property type="molecule type" value="Genomic_DNA"/>
</dbReference>
<evidence type="ECO:0000256" key="1">
    <source>
        <dbReference type="SAM" id="Phobius"/>
    </source>
</evidence>
<keyword evidence="1" id="KW-0812">Transmembrane</keyword>
<proteinExistence type="predicted"/>
<reference evidence="2 3" key="1">
    <citation type="submission" date="2018-03" db="EMBL/GenBank/DDBJ databases">
        <title>Cross-interface Injection: A General Nanoliter Liquid Handling Method Applied to Single Cells Genome Amplification Automated Nanoliter Liquid Handling Applied to Single Cell Multiple Displacement Amplification.</title>
        <authorList>
            <person name="Yun J."/>
            <person name="Xu P."/>
            <person name="Xu J."/>
            <person name="Dai X."/>
            <person name="Wang Y."/>
            <person name="Zheng X."/>
            <person name="Cao C."/>
            <person name="Yi Q."/>
            <person name="Zhu Y."/>
            <person name="Wang L."/>
            <person name="Dong Z."/>
            <person name="Huang Y."/>
            <person name="Huang L."/>
            <person name="Du W."/>
        </authorList>
    </citation>
    <scope>NUCLEOTIDE SEQUENCE [LARGE SCALE GENOMIC DNA]</scope>
    <source>
        <strain evidence="2 3">Z-D1-2</strain>
    </source>
</reference>
<evidence type="ECO:0000313" key="2">
    <source>
        <dbReference type="EMBL" id="PTB97140.1"/>
    </source>
</evidence>